<sequence length="1369" mass="149306">MSCGELPNASCTPTPNWECSDVECFQQCINQPTFEQFYECCIQCALAHYIAEAKDHVTILVANAVSMIGTEYIPVFDQMQMFPAHLETLQGKEQVTVRDLVFPQNYPVKKYTYYENVQVNDIGQPCSSPTGFCVPPGVTASEELWFVNEGSVVIIPSTLPPTTVSTFSYITPPPPISFQVTYPTLVVPPPPPSPPPTTNILVVSKPCPEVCPGCICYYMLGIDIVDPTDAVYNYQETPTGVVQQVPQNEYVLPSDLLSIEEAPSHTTETETVEESISFTLYYVVTTTLPVLDVNFVYPVTLIREVESVTASRSIQTVYFSYPVSKQVFSEYVTASSISVSAYFQPIVKLVQESEVTVSSIPILQIKFTKPTIVIQSVPTSVSQILLVADMIRTITPELVSEYTSAIKPIIEMIAYSVVTEVLKSVSVSASEEFLISTVYEVVQKALVPIYTSASEEFLNTVIYETVKEVVTSLKTTQSEITMVSYVQEKVTPTQFSISSSQSETTMVSYVQEKITPTQLPVSSSQSEGIMVSSVYQQITAVVVPETTTSPAETIVNAIISCPFVDAKNQCYTTGYTIYLFNNTSTTIPSGYPIPIWIYVDGANSTYSNVRLSYNGNELYTWVEEIVGGSALMWVVLPTDLSTVIQIDVWVGDSSFVYDGVAGAYKEIAGCSNDNGSKIFTLYDNFCGTSLNTDIWNLYVSGDYSYEVNNDLIINVSQGQTGYVVLQSKQTFGEGYMFEVMSSTSNFITNIRTAQPSISVGNGAEYAFTDGIISSSSPQETADFSINGNCVPYYVVELGTQSLTCPSSCPSSSSSFCETSYATYAVIGINYPFRKLISGLFYQNNNVALVVDRVMLVNSLPSQSISGNVYMYLGTAYSDATGNLTLTYHFARVYPMIAPPFPASQSGYIVDSYWEFNGSSSYMVVELPQVSSSSHTFNFTVTYAVWFRTTSGTGMILSDNQSASSPCYDYYNDILSIVNGKLVAGYCCNGTFVTTSDTYNDGNWHFAVVILDPSNNSITLYVDGQEIGSATVSSSLEPPNPYYLWIGYGSSCAGWADEGISGYFNGDIAWVAVFNTALSSSQIQEIYQMGPYSIDPLLFTDNIVGWWTPWNGPPDLSTADDSLTYYNISTPSFVGYVGVYPAIDAFYSDARTTFVLYNTYSSLMVTLTSPTTGQYGGVIFSYSYTQGNVFTVSGLFTLDNPSSCPADGFAFAIFSSGFDTSNIVVPSISGCKFQGSMSIPETSSPTILVQYDPYWAEPCAGNQVGTGVNISVVNGTSVTEIVCGAGSGTFNTNVQSGNEMFYIVSYIPSSNEVCYTMFFIPNNQFVTGCTSLGSDFSAPSSGTYYLAVAGATGGQYAQWLFDARTLHISQ</sequence>
<dbReference type="GeneID" id="5797884"/>
<evidence type="ECO:0000259" key="1">
    <source>
        <dbReference type="SMART" id="SM00282"/>
    </source>
</evidence>
<reference evidence="3" key="1">
    <citation type="journal article" date="2008" name="J. Virol.">
        <title>Structure of the acidianus filamentous virus 3 and comparative genomics of related archaeal lipothrixviruses.</title>
        <authorList>
            <person name="Vestergaard G."/>
            <person name="Aramayo R."/>
            <person name="Basta T."/>
            <person name="Haring M."/>
            <person name="Peng X."/>
            <person name="Brugger K."/>
            <person name="Chen L."/>
            <person name="Rachel R."/>
            <person name="Boisset N."/>
            <person name="Garrett R.A."/>
            <person name="Prangishvili D."/>
        </authorList>
    </citation>
    <scope>NUCLEOTIDE SEQUENCE [LARGE SCALE GENOMIC DNA]</scope>
</reference>
<dbReference type="KEGG" id="vg:5797884"/>
<dbReference type="SMART" id="SM00282">
    <property type="entry name" value="LamG"/>
    <property type="match status" value="1"/>
</dbReference>
<proteinExistence type="predicted"/>
<keyword evidence="3" id="KW-1185">Reference proteome</keyword>
<dbReference type="EMBL" id="AM087121">
    <property type="protein sequence ID" value="CAJ31609.1"/>
    <property type="molecule type" value="Genomic_DNA"/>
</dbReference>
<dbReference type="Proteomes" id="UP000001308">
    <property type="component" value="Segment"/>
</dbReference>
<dbReference type="SUPFAM" id="SSF49899">
    <property type="entry name" value="Concanavalin A-like lectins/glucanases"/>
    <property type="match status" value="2"/>
</dbReference>
<dbReference type="RefSeq" id="YP_001604213.1">
    <property type="nucleotide sequence ID" value="NC_010152.1"/>
</dbReference>
<dbReference type="Pfam" id="PF13385">
    <property type="entry name" value="Laminin_G_3"/>
    <property type="match status" value="1"/>
</dbReference>
<dbReference type="InterPro" id="IPR013320">
    <property type="entry name" value="ConA-like_dom_sf"/>
</dbReference>
<dbReference type="CDD" id="cd00110">
    <property type="entry name" value="LamG"/>
    <property type="match status" value="1"/>
</dbReference>
<feature type="domain" description="Laminin G" evidence="1">
    <location>
        <begin position="938"/>
        <end position="1075"/>
    </location>
</feature>
<name>A7WKK9_9VIRU</name>
<evidence type="ECO:0000313" key="2">
    <source>
        <dbReference type="EMBL" id="CAJ31609.1"/>
    </source>
</evidence>
<dbReference type="InterPro" id="IPR001791">
    <property type="entry name" value="Laminin_G"/>
</dbReference>
<evidence type="ECO:0000313" key="3">
    <source>
        <dbReference type="Proteomes" id="UP000001308"/>
    </source>
</evidence>
<organism evidence="2 3">
    <name type="scientific">Betalipothrixvirus pozzuoliense</name>
    <dbReference type="NCBI Taxonomy" id="346882"/>
    <lineage>
        <taxon>Viruses</taxon>
        <taxon>Adnaviria</taxon>
        <taxon>Zilligvirae</taxon>
        <taxon>Taleaviricota</taxon>
        <taxon>Tokiviricetes</taxon>
        <taxon>Ligamenvirales</taxon>
        <taxon>Lipothrixviridae</taxon>
        <taxon>Betalipothrixvirus</taxon>
    </lineage>
</organism>
<protein>
    <recommendedName>
        <fullName evidence="1">Laminin G domain-containing protein</fullName>
    </recommendedName>
</protein>
<accession>A7WKK9</accession>
<dbReference type="Gene3D" id="2.60.120.200">
    <property type="match status" value="2"/>
</dbReference>